<name>A0A512BWG6_9HYPH</name>
<dbReference type="AlphaFoldDB" id="A0A512BWG6"/>
<dbReference type="EMBL" id="BJYU01000061">
    <property type="protein sequence ID" value="GEO16302.1"/>
    <property type="molecule type" value="Genomic_DNA"/>
</dbReference>
<comment type="caution">
    <text evidence="1">The sequence shown here is derived from an EMBL/GenBank/DDBJ whole genome shotgun (WGS) entry which is preliminary data.</text>
</comment>
<protein>
    <recommendedName>
        <fullName evidence="3">DUF992 domain-containing protein</fullName>
    </recommendedName>
</protein>
<reference evidence="1 2" key="1">
    <citation type="submission" date="2019-07" db="EMBL/GenBank/DDBJ databases">
        <title>Whole genome shotgun sequence of Microvirga aerophila NBRC 106136.</title>
        <authorList>
            <person name="Hosoyama A."/>
            <person name="Uohara A."/>
            <person name="Ohji S."/>
            <person name="Ichikawa N."/>
        </authorList>
    </citation>
    <scope>NUCLEOTIDE SEQUENCE [LARGE SCALE GENOMIC DNA]</scope>
    <source>
        <strain evidence="1 2">NBRC 106136</strain>
    </source>
</reference>
<proteinExistence type="predicted"/>
<dbReference type="Proteomes" id="UP000321085">
    <property type="component" value="Unassembled WGS sequence"/>
</dbReference>
<dbReference type="Pfam" id="PF06186">
    <property type="entry name" value="DUF992"/>
    <property type="match status" value="1"/>
</dbReference>
<dbReference type="InterPro" id="IPR009333">
    <property type="entry name" value="DUF992"/>
</dbReference>
<evidence type="ECO:0000313" key="2">
    <source>
        <dbReference type="Proteomes" id="UP000321085"/>
    </source>
</evidence>
<evidence type="ECO:0000313" key="1">
    <source>
        <dbReference type="EMBL" id="GEO16302.1"/>
    </source>
</evidence>
<accession>A0A512BWG6</accession>
<evidence type="ECO:0008006" key="3">
    <source>
        <dbReference type="Google" id="ProtNLM"/>
    </source>
</evidence>
<sequence>MVQAGVISTSFDRTVGTLIVDWAASNRTASDDNETRKSRSLTIDDKPREHGTPVMIIANKLNIAALALSAAFFASAGPALAQSSVRVGTLACDVSAGIGLFVVQKQTLLCTFTPNGGGPTDAYTGKIDDFGVALGEVTAGHFVWGVIAAAPGLPRGALAGTYAGLGAEATLGVGLGVNVLTGGTGRAFSLQPISVEGQTGLNIAGGVTTVTLVPANS</sequence>
<gene>
    <name evidence="1" type="ORF">MAE02_39980</name>
</gene>
<keyword evidence="2" id="KW-1185">Reference proteome</keyword>
<organism evidence="1 2">
    <name type="scientific">Microvirga aerophila</name>
    <dbReference type="NCBI Taxonomy" id="670291"/>
    <lineage>
        <taxon>Bacteria</taxon>
        <taxon>Pseudomonadati</taxon>
        <taxon>Pseudomonadota</taxon>
        <taxon>Alphaproteobacteria</taxon>
        <taxon>Hyphomicrobiales</taxon>
        <taxon>Methylobacteriaceae</taxon>
        <taxon>Microvirga</taxon>
    </lineage>
</organism>